<accession>A0ACA9SGM0</accession>
<keyword evidence="2" id="KW-1185">Reference proteome</keyword>
<gene>
    <name evidence="1" type="ORF">RPERSI_LOCUS30491</name>
</gene>
<feature type="non-terminal residue" evidence="1">
    <location>
        <position position="173"/>
    </location>
</feature>
<comment type="caution">
    <text evidence="1">The sequence shown here is derived from an EMBL/GenBank/DDBJ whole genome shotgun (WGS) entry which is preliminary data.</text>
</comment>
<name>A0ACA9SGM0_9GLOM</name>
<dbReference type="EMBL" id="CAJVQC010119092">
    <property type="protein sequence ID" value="CAG8837957.1"/>
    <property type="molecule type" value="Genomic_DNA"/>
</dbReference>
<protein>
    <submittedName>
        <fullName evidence="1">5889_t:CDS:1</fullName>
    </submittedName>
</protein>
<organism evidence="1 2">
    <name type="scientific">Racocetra persica</name>
    <dbReference type="NCBI Taxonomy" id="160502"/>
    <lineage>
        <taxon>Eukaryota</taxon>
        <taxon>Fungi</taxon>
        <taxon>Fungi incertae sedis</taxon>
        <taxon>Mucoromycota</taxon>
        <taxon>Glomeromycotina</taxon>
        <taxon>Glomeromycetes</taxon>
        <taxon>Diversisporales</taxon>
        <taxon>Gigasporaceae</taxon>
        <taxon>Racocetra</taxon>
    </lineage>
</organism>
<sequence>MNKDVTKQIVGIDLGTTNSCIAIIEGQTPCVLENTHGDRTTPSVVCYDANEERILLGKDAKKQVEINPEVITSIKSVMGQKVKKKLGGKEYTPEQISAKILRYLVDCAEDKLGKKFTRAVITVPAYFDDSQRQATVDAAIIAGLGGTKDPEEARKKIRIINEPTAAALAYGLD</sequence>
<evidence type="ECO:0000313" key="1">
    <source>
        <dbReference type="EMBL" id="CAG8837957.1"/>
    </source>
</evidence>
<evidence type="ECO:0000313" key="2">
    <source>
        <dbReference type="Proteomes" id="UP000789920"/>
    </source>
</evidence>
<reference evidence="1" key="1">
    <citation type="submission" date="2021-06" db="EMBL/GenBank/DDBJ databases">
        <authorList>
            <person name="Kallberg Y."/>
            <person name="Tangrot J."/>
            <person name="Rosling A."/>
        </authorList>
    </citation>
    <scope>NUCLEOTIDE SEQUENCE</scope>
    <source>
        <strain evidence="1">MA461A</strain>
    </source>
</reference>
<proteinExistence type="predicted"/>
<dbReference type="Proteomes" id="UP000789920">
    <property type="component" value="Unassembled WGS sequence"/>
</dbReference>